<evidence type="ECO:0000313" key="3">
    <source>
        <dbReference type="Proteomes" id="UP001152759"/>
    </source>
</evidence>
<keyword evidence="1" id="KW-0732">Signal</keyword>
<dbReference type="Proteomes" id="UP001152759">
    <property type="component" value="Chromosome 7"/>
</dbReference>
<dbReference type="AlphaFoldDB" id="A0A9P0ALC0"/>
<evidence type="ECO:0000256" key="1">
    <source>
        <dbReference type="SAM" id="SignalP"/>
    </source>
</evidence>
<dbReference type="EMBL" id="OU963868">
    <property type="protein sequence ID" value="CAH0393785.1"/>
    <property type="molecule type" value="Genomic_DNA"/>
</dbReference>
<accession>A0A9P0ALC0</accession>
<protein>
    <submittedName>
        <fullName evidence="2">Uncharacterized protein</fullName>
    </submittedName>
</protein>
<feature type="chain" id="PRO_5040260076" evidence="1">
    <location>
        <begin position="23"/>
        <end position="232"/>
    </location>
</feature>
<keyword evidence="3" id="KW-1185">Reference proteome</keyword>
<sequence>MGTMTAFGIFHRLFAHAGLINAAPQYPVAKKDIIEQRVLLGKGGPFAGNHVARPVHIAHLLNYPNHKQVMTGGDINADKTGAIGIVFGDTRQVMLYAVNQLIGEPGGGFIQPLQFKLLRPRILVVQGGTHVGNIARQPFTYRLVDIHHMARPDGIQGRIGHQFIEFVAFAVRGGGDAQPVAVRYHRKQRRPDFAAVGMKGKLIEKHIGGKAARRIRVRRECGNTRAAGQHRL</sequence>
<feature type="signal peptide" evidence="1">
    <location>
        <begin position="1"/>
        <end position="22"/>
    </location>
</feature>
<reference evidence="2" key="1">
    <citation type="submission" date="2021-12" db="EMBL/GenBank/DDBJ databases">
        <authorList>
            <person name="King R."/>
        </authorList>
    </citation>
    <scope>NUCLEOTIDE SEQUENCE</scope>
</reference>
<proteinExistence type="predicted"/>
<evidence type="ECO:0000313" key="2">
    <source>
        <dbReference type="EMBL" id="CAH0393785.1"/>
    </source>
</evidence>
<name>A0A9P0ALC0_BEMTA</name>
<organism evidence="2 3">
    <name type="scientific">Bemisia tabaci</name>
    <name type="common">Sweetpotato whitefly</name>
    <name type="synonym">Aleurodes tabaci</name>
    <dbReference type="NCBI Taxonomy" id="7038"/>
    <lineage>
        <taxon>Eukaryota</taxon>
        <taxon>Metazoa</taxon>
        <taxon>Ecdysozoa</taxon>
        <taxon>Arthropoda</taxon>
        <taxon>Hexapoda</taxon>
        <taxon>Insecta</taxon>
        <taxon>Pterygota</taxon>
        <taxon>Neoptera</taxon>
        <taxon>Paraneoptera</taxon>
        <taxon>Hemiptera</taxon>
        <taxon>Sternorrhyncha</taxon>
        <taxon>Aleyrodoidea</taxon>
        <taxon>Aleyrodidae</taxon>
        <taxon>Aleyrodinae</taxon>
        <taxon>Bemisia</taxon>
    </lineage>
</organism>
<gene>
    <name evidence="2" type="ORF">BEMITA_LOCUS12147</name>
</gene>